<reference evidence="9 10" key="1">
    <citation type="submission" date="2020-02" db="EMBL/GenBank/DDBJ databases">
        <title>Whole-genome analyses of novel actinobacteria.</title>
        <authorList>
            <person name="Sahin N."/>
        </authorList>
    </citation>
    <scope>NUCLEOTIDE SEQUENCE [LARGE SCALE GENOMIC DNA]</scope>
    <source>
        <strain evidence="9 10">A7024</strain>
    </source>
</reference>
<dbReference type="SUPFAM" id="SSF161098">
    <property type="entry name" value="MetI-like"/>
    <property type="match status" value="1"/>
</dbReference>
<evidence type="ECO:0000256" key="3">
    <source>
        <dbReference type="ARBA" id="ARBA00022475"/>
    </source>
</evidence>
<comment type="subcellular location">
    <subcellularLocation>
        <location evidence="1 7">Cell membrane</location>
        <topology evidence="1 7">Multi-pass membrane protein</topology>
    </subcellularLocation>
</comment>
<dbReference type="GO" id="GO:0005886">
    <property type="term" value="C:plasma membrane"/>
    <property type="evidence" value="ECO:0007669"/>
    <property type="project" value="UniProtKB-SubCell"/>
</dbReference>
<dbReference type="InterPro" id="IPR035906">
    <property type="entry name" value="MetI-like_sf"/>
</dbReference>
<evidence type="ECO:0000313" key="10">
    <source>
        <dbReference type="Proteomes" id="UP000481583"/>
    </source>
</evidence>
<feature type="transmembrane region" description="Helical" evidence="7">
    <location>
        <begin position="78"/>
        <end position="96"/>
    </location>
</feature>
<evidence type="ECO:0000256" key="6">
    <source>
        <dbReference type="ARBA" id="ARBA00023136"/>
    </source>
</evidence>
<keyword evidence="6 7" id="KW-0472">Membrane</keyword>
<keyword evidence="2 7" id="KW-0813">Transport</keyword>
<accession>A0A6G4U5P3</accession>
<dbReference type="PROSITE" id="PS50928">
    <property type="entry name" value="ABC_TM1"/>
    <property type="match status" value="1"/>
</dbReference>
<dbReference type="AlphaFoldDB" id="A0A6G4U5P3"/>
<feature type="transmembrane region" description="Helical" evidence="7">
    <location>
        <begin position="180"/>
        <end position="206"/>
    </location>
</feature>
<evidence type="ECO:0000259" key="8">
    <source>
        <dbReference type="PROSITE" id="PS50928"/>
    </source>
</evidence>
<feature type="transmembrane region" description="Helical" evidence="7">
    <location>
        <begin position="108"/>
        <end position="128"/>
    </location>
</feature>
<evidence type="ECO:0000256" key="7">
    <source>
        <dbReference type="RuleBase" id="RU363032"/>
    </source>
</evidence>
<evidence type="ECO:0000256" key="1">
    <source>
        <dbReference type="ARBA" id="ARBA00004651"/>
    </source>
</evidence>
<dbReference type="Proteomes" id="UP000481583">
    <property type="component" value="Unassembled WGS sequence"/>
</dbReference>
<keyword evidence="4 7" id="KW-0812">Transmembrane</keyword>
<dbReference type="GO" id="GO:0055085">
    <property type="term" value="P:transmembrane transport"/>
    <property type="evidence" value="ECO:0007669"/>
    <property type="project" value="InterPro"/>
</dbReference>
<dbReference type="Gene3D" id="1.10.3720.10">
    <property type="entry name" value="MetI-like"/>
    <property type="match status" value="1"/>
</dbReference>
<feature type="transmembrane region" description="Helical" evidence="7">
    <location>
        <begin position="232"/>
        <end position="253"/>
    </location>
</feature>
<sequence>MHPNALRLPLHLAARLWLALLLIGLWELTADAGPGSYFPPPSVIVRALHRVWFSGPASDFFLTEQARSDFPVSFGHLLSGWVLAAAAGIALGLLLGRSERAHDYLQPLLQLCRSVPPPALIPFFVVVFQLDTSMYVVTIAFGAVWPVLLNTLAGVRAVDPVKLDTARVYGMGRTAQLLRIVLPGAAPQIAAGLRIALGFGLILMVLSELVGTTSGIGARLVNAQRTFDIPSMWAGIALLGLTGWLLNAAFLLVENRLLRWHREN</sequence>
<keyword evidence="10" id="KW-1185">Reference proteome</keyword>
<feature type="transmembrane region" description="Helical" evidence="7">
    <location>
        <begin position="134"/>
        <end position="159"/>
    </location>
</feature>
<dbReference type="PANTHER" id="PTHR30151">
    <property type="entry name" value="ALKANE SULFONATE ABC TRANSPORTER-RELATED, MEMBRANE SUBUNIT"/>
    <property type="match status" value="1"/>
</dbReference>
<feature type="domain" description="ABC transmembrane type-1" evidence="8">
    <location>
        <begin position="70"/>
        <end position="254"/>
    </location>
</feature>
<dbReference type="Pfam" id="PF00528">
    <property type="entry name" value="BPD_transp_1"/>
    <property type="match status" value="1"/>
</dbReference>
<evidence type="ECO:0000256" key="4">
    <source>
        <dbReference type="ARBA" id="ARBA00022692"/>
    </source>
</evidence>
<dbReference type="InterPro" id="IPR000515">
    <property type="entry name" value="MetI-like"/>
</dbReference>
<name>A0A6G4U5P3_9ACTN</name>
<keyword evidence="3" id="KW-1003">Cell membrane</keyword>
<evidence type="ECO:0000256" key="2">
    <source>
        <dbReference type="ARBA" id="ARBA00022448"/>
    </source>
</evidence>
<evidence type="ECO:0000256" key="5">
    <source>
        <dbReference type="ARBA" id="ARBA00022989"/>
    </source>
</evidence>
<gene>
    <name evidence="9" type="ORF">G5C51_21785</name>
</gene>
<dbReference type="EMBL" id="JAAKZV010000099">
    <property type="protein sequence ID" value="NGN66521.1"/>
    <property type="molecule type" value="Genomic_DNA"/>
</dbReference>
<evidence type="ECO:0000313" key="9">
    <source>
        <dbReference type="EMBL" id="NGN66521.1"/>
    </source>
</evidence>
<organism evidence="9 10">
    <name type="scientific">Streptomyces coryli</name>
    <dbReference type="NCBI Taxonomy" id="1128680"/>
    <lineage>
        <taxon>Bacteria</taxon>
        <taxon>Bacillati</taxon>
        <taxon>Actinomycetota</taxon>
        <taxon>Actinomycetes</taxon>
        <taxon>Kitasatosporales</taxon>
        <taxon>Streptomycetaceae</taxon>
        <taxon>Streptomyces</taxon>
    </lineage>
</organism>
<proteinExistence type="inferred from homology"/>
<comment type="caution">
    <text evidence="9">The sequence shown here is derived from an EMBL/GenBank/DDBJ whole genome shotgun (WGS) entry which is preliminary data.</text>
</comment>
<dbReference type="CDD" id="cd06261">
    <property type="entry name" value="TM_PBP2"/>
    <property type="match status" value="1"/>
</dbReference>
<protein>
    <submittedName>
        <fullName evidence="9">ABC transporter permease</fullName>
    </submittedName>
</protein>
<comment type="similarity">
    <text evidence="7">Belongs to the binding-protein-dependent transport system permease family.</text>
</comment>
<keyword evidence="5 7" id="KW-1133">Transmembrane helix</keyword>
<dbReference type="PANTHER" id="PTHR30151:SF0">
    <property type="entry name" value="ABC TRANSPORTER PERMEASE PROTEIN MJ0413-RELATED"/>
    <property type="match status" value="1"/>
</dbReference>